<gene>
    <name evidence="1" type="ORF">NPIL_638081</name>
</gene>
<dbReference type="AlphaFoldDB" id="A0A8X6P5Z2"/>
<comment type="caution">
    <text evidence="1">The sequence shown here is derived from an EMBL/GenBank/DDBJ whole genome shotgun (WGS) entry which is preliminary data.</text>
</comment>
<name>A0A8X6P5Z2_NEPPI</name>
<evidence type="ECO:0000313" key="1">
    <source>
        <dbReference type="EMBL" id="GFT47996.1"/>
    </source>
</evidence>
<dbReference type="EMBL" id="BMAW01064954">
    <property type="protein sequence ID" value="GFT47996.1"/>
    <property type="molecule type" value="Genomic_DNA"/>
</dbReference>
<reference evidence="1" key="1">
    <citation type="submission" date="2020-08" db="EMBL/GenBank/DDBJ databases">
        <title>Multicomponent nature underlies the extraordinary mechanical properties of spider dragline silk.</title>
        <authorList>
            <person name="Kono N."/>
            <person name="Nakamura H."/>
            <person name="Mori M."/>
            <person name="Yoshida Y."/>
            <person name="Ohtoshi R."/>
            <person name="Malay A.D."/>
            <person name="Moran D.A.P."/>
            <person name="Tomita M."/>
            <person name="Numata K."/>
            <person name="Arakawa K."/>
        </authorList>
    </citation>
    <scope>NUCLEOTIDE SEQUENCE</scope>
</reference>
<protein>
    <submittedName>
        <fullName evidence="1">Uncharacterized protein</fullName>
    </submittedName>
</protein>
<proteinExistence type="predicted"/>
<organism evidence="1 2">
    <name type="scientific">Nephila pilipes</name>
    <name type="common">Giant wood spider</name>
    <name type="synonym">Nephila maculata</name>
    <dbReference type="NCBI Taxonomy" id="299642"/>
    <lineage>
        <taxon>Eukaryota</taxon>
        <taxon>Metazoa</taxon>
        <taxon>Ecdysozoa</taxon>
        <taxon>Arthropoda</taxon>
        <taxon>Chelicerata</taxon>
        <taxon>Arachnida</taxon>
        <taxon>Araneae</taxon>
        <taxon>Araneomorphae</taxon>
        <taxon>Entelegynae</taxon>
        <taxon>Araneoidea</taxon>
        <taxon>Nephilidae</taxon>
        <taxon>Nephila</taxon>
    </lineage>
</organism>
<accession>A0A8X6P5Z2</accession>
<sequence length="139" mass="16604">MSGVEVESILFTTLKHVYKNDQQIWIKIKVVRGKSQLNVIMNYVNLVKIMRYRIEVADGSKHFVGIRNETANLYRMVSFPISFREQQHPRIFVLFVKRWENRKCSDMRKISSCWVPHRSRRTEMTLVSTKYFPPLQVPQ</sequence>
<keyword evidence="2" id="KW-1185">Reference proteome</keyword>
<dbReference type="Proteomes" id="UP000887013">
    <property type="component" value="Unassembled WGS sequence"/>
</dbReference>
<evidence type="ECO:0000313" key="2">
    <source>
        <dbReference type="Proteomes" id="UP000887013"/>
    </source>
</evidence>